<protein>
    <submittedName>
        <fullName evidence="1">Uncharacterized protein</fullName>
    </submittedName>
</protein>
<dbReference type="AlphaFoldDB" id="A0A136Q706"/>
<name>A0A136Q706_9FIRM</name>
<dbReference type="Proteomes" id="UP000070366">
    <property type="component" value="Unassembled WGS sequence"/>
</dbReference>
<gene>
    <name evidence="1" type="ORF">HMPREF3293_00699</name>
</gene>
<comment type="caution">
    <text evidence="1">The sequence shown here is derived from an EMBL/GenBank/DDBJ whole genome shotgun (WGS) entry which is preliminary data.</text>
</comment>
<keyword evidence="2" id="KW-1185">Reference proteome</keyword>
<organism evidence="1 2">
    <name type="scientific">Christensenella minuta</name>
    <dbReference type="NCBI Taxonomy" id="626937"/>
    <lineage>
        <taxon>Bacteria</taxon>
        <taxon>Bacillati</taxon>
        <taxon>Bacillota</taxon>
        <taxon>Clostridia</taxon>
        <taxon>Christensenellales</taxon>
        <taxon>Christensenellaceae</taxon>
        <taxon>Christensenella</taxon>
    </lineage>
</organism>
<proteinExistence type="predicted"/>
<dbReference type="EMBL" id="LSZW01000044">
    <property type="protein sequence ID" value="KXK66453.1"/>
    <property type="molecule type" value="Genomic_DNA"/>
</dbReference>
<evidence type="ECO:0000313" key="2">
    <source>
        <dbReference type="Proteomes" id="UP000070366"/>
    </source>
</evidence>
<reference evidence="1 2" key="1">
    <citation type="submission" date="2016-02" db="EMBL/GenBank/DDBJ databases">
        <authorList>
            <person name="Wen L."/>
            <person name="He K."/>
            <person name="Yang H."/>
        </authorList>
    </citation>
    <scope>NUCLEOTIDE SEQUENCE [LARGE SCALE GENOMIC DNA]</scope>
    <source>
        <strain evidence="1 2">DSM 22607</strain>
    </source>
</reference>
<accession>A0A136Q706</accession>
<evidence type="ECO:0000313" key="1">
    <source>
        <dbReference type="EMBL" id="KXK66453.1"/>
    </source>
</evidence>
<sequence length="47" mass="5453">MTRRHCPAGVFVKVHTSATEPAEMRKESNKTFPLPWPGRYFKATMME</sequence>